<dbReference type="GO" id="GO:0046872">
    <property type="term" value="F:metal ion binding"/>
    <property type="evidence" value="ECO:0007669"/>
    <property type="project" value="UniProtKB-KW"/>
</dbReference>
<dbReference type="Pfam" id="PF01850">
    <property type="entry name" value="PIN"/>
    <property type="match status" value="1"/>
</dbReference>
<evidence type="ECO:0000256" key="3">
    <source>
        <dbReference type="ARBA" id="ARBA00022801"/>
    </source>
</evidence>
<dbReference type="Gene3D" id="3.40.50.1010">
    <property type="entry name" value="5'-nuclease"/>
    <property type="match status" value="1"/>
</dbReference>
<protein>
    <recommendedName>
        <fullName evidence="5">PIN domain-containing protein</fullName>
    </recommendedName>
</protein>
<gene>
    <name evidence="6" type="ORF">ABR75_08685</name>
</gene>
<comment type="caution">
    <text evidence="6">The sequence shown here is derived from an EMBL/GenBank/DDBJ whole genome shotgun (WGS) entry which is preliminary data.</text>
</comment>
<reference evidence="6 7" key="1">
    <citation type="submission" date="2015-10" db="EMBL/GenBank/DDBJ databases">
        <title>Metagenome-Assembled Genomes uncover a global brackish microbiome.</title>
        <authorList>
            <person name="Hugerth L.W."/>
            <person name="Larsson J."/>
            <person name="Alneberg J."/>
            <person name="Lindh M.V."/>
            <person name="Legrand C."/>
            <person name="Pinhassi J."/>
            <person name="Andersson A.F."/>
        </authorList>
    </citation>
    <scope>NUCLEOTIDE SEQUENCE [LARGE SCALE GENOMIC DNA]</scope>
    <source>
        <strain evidence="6">BACL6 MAG-120924-bin43</strain>
    </source>
</reference>
<evidence type="ECO:0000256" key="4">
    <source>
        <dbReference type="ARBA" id="ARBA00022842"/>
    </source>
</evidence>
<organism evidence="6 7">
    <name type="scientific">Acidimicrobiia bacterium BACL6 MAG-120924-bin43</name>
    <dbReference type="NCBI Taxonomy" id="1655583"/>
    <lineage>
        <taxon>Bacteria</taxon>
        <taxon>Bacillati</taxon>
        <taxon>Actinomycetota</taxon>
        <taxon>Acidimicrobiia</taxon>
        <taxon>acIV cluster</taxon>
    </lineage>
</organism>
<evidence type="ECO:0000256" key="1">
    <source>
        <dbReference type="ARBA" id="ARBA00022722"/>
    </source>
</evidence>
<sequence>MIAYIDSSLFLKLLFDEQGTSQAQMLWDSDPVLISSRLLRIEARATLARRKLDRRITSQESKIVAQTFDDLWARLTVVEISEQVAESACEIAESTRLRSLDAIHLASAMAVSADLFGSSDVRLCNAASELGFAVFNPEAN</sequence>
<dbReference type="InterPro" id="IPR029060">
    <property type="entry name" value="PIN-like_dom_sf"/>
</dbReference>
<keyword evidence="1" id="KW-0540">Nuclease</keyword>
<dbReference type="CDD" id="cd09874">
    <property type="entry name" value="PIN_MT3492-like"/>
    <property type="match status" value="1"/>
</dbReference>
<feature type="domain" description="PIN" evidence="5">
    <location>
        <begin position="4"/>
        <end position="127"/>
    </location>
</feature>
<evidence type="ECO:0000313" key="6">
    <source>
        <dbReference type="EMBL" id="KRO47613.1"/>
    </source>
</evidence>
<keyword evidence="2" id="KW-0479">Metal-binding</keyword>
<proteinExistence type="predicted"/>
<accession>A0A0R2QH25</accession>
<evidence type="ECO:0000313" key="7">
    <source>
        <dbReference type="Proteomes" id="UP000051017"/>
    </source>
</evidence>
<dbReference type="EMBL" id="LIBJ01000144">
    <property type="protein sequence ID" value="KRO47613.1"/>
    <property type="molecule type" value="Genomic_DNA"/>
</dbReference>
<evidence type="ECO:0000259" key="5">
    <source>
        <dbReference type="Pfam" id="PF01850"/>
    </source>
</evidence>
<dbReference type="GO" id="GO:0016787">
    <property type="term" value="F:hydrolase activity"/>
    <property type="evidence" value="ECO:0007669"/>
    <property type="project" value="UniProtKB-KW"/>
</dbReference>
<keyword evidence="4" id="KW-0460">Magnesium</keyword>
<dbReference type="InterPro" id="IPR002716">
    <property type="entry name" value="PIN_dom"/>
</dbReference>
<dbReference type="AlphaFoldDB" id="A0A0R2QH25"/>
<dbReference type="GO" id="GO:0004518">
    <property type="term" value="F:nuclease activity"/>
    <property type="evidence" value="ECO:0007669"/>
    <property type="project" value="UniProtKB-KW"/>
</dbReference>
<keyword evidence="3" id="KW-0378">Hydrolase</keyword>
<evidence type="ECO:0000256" key="2">
    <source>
        <dbReference type="ARBA" id="ARBA00022723"/>
    </source>
</evidence>
<name>A0A0R2QH25_9ACTN</name>
<dbReference type="Proteomes" id="UP000051017">
    <property type="component" value="Unassembled WGS sequence"/>
</dbReference>
<dbReference type="SUPFAM" id="SSF88723">
    <property type="entry name" value="PIN domain-like"/>
    <property type="match status" value="1"/>
</dbReference>